<evidence type="ECO:0000313" key="3">
    <source>
        <dbReference type="Proteomes" id="UP001501747"/>
    </source>
</evidence>
<dbReference type="InterPro" id="IPR043129">
    <property type="entry name" value="ATPase_NBD"/>
</dbReference>
<dbReference type="Proteomes" id="UP001501747">
    <property type="component" value="Unassembled WGS sequence"/>
</dbReference>
<protein>
    <submittedName>
        <fullName evidence="2">BadF/BadG/BcrA/BcrD ATPase family protein</fullName>
    </submittedName>
</protein>
<reference evidence="3" key="1">
    <citation type="journal article" date="2019" name="Int. J. Syst. Evol. Microbiol.">
        <title>The Global Catalogue of Microorganisms (GCM) 10K type strain sequencing project: providing services to taxonomists for standard genome sequencing and annotation.</title>
        <authorList>
            <consortium name="The Broad Institute Genomics Platform"/>
            <consortium name="The Broad Institute Genome Sequencing Center for Infectious Disease"/>
            <person name="Wu L."/>
            <person name="Ma J."/>
        </authorList>
    </citation>
    <scope>NUCLEOTIDE SEQUENCE [LARGE SCALE GENOMIC DNA]</scope>
    <source>
        <strain evidence="3">JCM 17342</strain>
    </source>
</reference>
<evidence type="ECO:0000313" key="2">
    <source>
        <dbReference type="EMBL" id="GAA3994022.1"/>
    </source>
</evidence>
<dbReference type="InterPro" id="IPR002731">
    <property type="entry name" value="ATPase_BadF"/>
</dbReference>
<dbReference type="InterPro" id="IPR052519">
    <property type="entry name" value="Euk-type_GlcNAc_Kinase"/>
</dbReference>
<feature type="domain" description="ATPase BadF/BadG/BcrA/BcrD type" evidence="1">
    <location>
        <begin position="3"/>
        <end position="296"/>
    </location>
</feature>
<keyword evidence="3" id="KW-1185">Reference proteome</keyword>
<evidence type="ECO:0000259" key="1">
    <source>
        <dbReference type="Pfam" id="PF01869"/>
    </source>
</evidence>
<proteinExistence type="predicted"/>
<organism evidence="2 3">
    <name type="scientific">Allokutzneria multivorans</name>
    <dbReference type="NCBI Taxonomy" id="1142134"/>
    <lineage>
        <taxon>Bacteria</taxon>
        <taxon>Bacillati</taxon>
        <taxon>Actinomycetota</taxon>
        <taxon>Actinomycetes</taxon>
        <taxon>Pseudonocardiales</taxon>
        <taxon>Pseudonocardiaceae</taxon>
        <taxon>Allokutzneria</taxon>
    </lineage>
</organism>
<dbReference type="PANTHER" id="PTHR43190:SF3">
    <property type="entry name" value="N-ACETYL-D-GLUCOSAMINE KINASE"/>
    <property type="match status" value="1"/>
</dbReference>
<gene>
    <name evidence="2" type="ORF">GCM10022247_11970</name>
</gene>
<dbReference type="EMBL" id="BAABAL010000005">
    <property type="protein sequence ID" value="GAA3994022.1"/>
    <property type="molecule type" value="Genomic_DNA"/>
</dbReference>
<accession>A0ABP7R8L7</accession>
<dbReference type="RefSeq" id="WP_344871498.1">
    <property type="nucleotide sequence ID" value="NZ_BAABAL010000005.1"/>
</dbReference>
<dbReference type="Gene3D" id="3.30.420.40">
    <property type="match status" value="2"/>
</dbReference>
<dbReference type="Pfam" id="PF01869">
    <property type="entry name" value="BcrAD_BadFG"/>
    <property type="match status" value="1"/>
</dbReference>
<name>A0ABP7R8L7_9PSEU</name>
<comment type="caution">
    <text evidence="2">The sequence shown here is derived from an EMBL/GenBank/DDBJ whole genome shotgun (WGS) entry which is preliminary data.</text>
</comment>
<dbReference type="PANTHER" id="PTHR43190">
    <property type="entry name" value="N-ACETYL-D-GLUCOSAMINE KINASE"/>
    <property type="match status" value="1"/>
</dbReference>
<sequence>MILGVDIGGTSSRALLADLDGTRLGTGRTGGGNPNSHAPAQAAAEVAGALKAALDGRDPAGVAAAVVGMAGASKMSDPEIVALFTEMWHGVGLRCPLRVVTDCEVGFAAGTPKPNGAALVAGTGSVAMRIVDHRMAAIFGGNGWLLGDEGSGYWVGREAVRATLKAIEGRAPLTALSRAVLTEVGGTDSADRRRLVITRCNADEPVRLARFAPLVSTAAAEGDEIAQDIVRRGVLHLVDITFAAAPAADGSPVVLIGSLTEAGNPFGDALRVGLSANGFHDISEATDGAAGAAWLAATELLPDEAQRRALHSALLAHPPIVFS</sequence>
<dbReference type="SUPFAM" id="SSF53067">
    <property type="entry name" value="Actin-like ATPase domain"/>
    <property type="match status" value="2"/>
</dbReference>